<dbReference type="InterPro" id="IPR005899">
    <property type="entry name" value="Na_pump_deCOase"/>
</dbReference>
<gene>
    <name evidence="8" type="ORF">DW070_01905</name>
</gene>
<dbReference type="GO" id="GO:0015081">
    <property type="term" value="F:sodium ion transmembrane transporter activity"/>
    <property type="evidence" value="ECO:0007669"/>
    <property type="project" value="InterPro"/>
</dbReference>
<dbReference type="PROSITE" id="PS51257">
    <property type="entry name" value="PROKAR_LIPOPROTEIN"/>
    <property type="match status" value="1"/>
</dbReference>
<evidence type="ECO:0000256" key="3">
    <source>
        <dbReference type="ARBA" id="ARBA00022692"/>
    </source>
</evidence>
<proteinExistence type="predicted"/>
<protein>
    <submittedName>
        <fullName evidence="8">Uncharacterized protein</fullName>
    </submittedName>
</protein>
<name>A0A3E2TSN0_9FIRM</name>
<evidence type="ECO:0000256" key="2">
    <source>
        <dbReference type="ARBA" id="ARBA00022475"/>
    </source>
</evidence>
<dbReference type="AlphaFoldDB" id="A0A3E2TSN0"/>
<keyword evidence="5 6" id="KW-0472">Membrane</keyword>
<keyword evidence="4 6" id="KW-1133">Transmembrane helix</keyword>
<dbReference type="RefSeq" id="WP_117526811.1">
    <property type="nucleotide sequence ID" value="NZ_JAJCNA010000026.1"/>
</dbReference>
<sequence>MKKKLMACAAFWLPTLALTGCGSQFGDKMVRAGMNTLMGMGTVFVVLIFIAFLISRFKYISQLENWFRNRKTKNEQAVTETVAEEPAADEEEIDETDDLALVAVITAALAASLETSPDKLIVRSIRRKNTNRW</sequence>
<keyword evidence="2" id="KW-1003">Cell membrane</keyword>
<dbReference type="Proteomes" id="UP000260773">
    <property type="component" value="Unassembled WGS sequence"/>
</dbReference>
<organism evidence="8 9">
    <name type="scientific">Coprococcus catus</name>
    <dbReference type="NCBI Taxonomy" id="116085"/>
    <lineage>
        <taxon>Bacteria</taxon>
        <taxon>Bacillati</taxon>
        <taxon>Bacillota</taxon>
        <taxon>Clostridia</taxon>
        <taxon>Lachnospirales</taxon>
        <taxon>Lachnospiraceae</taxon>
        <taxon>Coprococcus</taxon>
    </lineage>
</organism>
<evidence type="ECO:0000256" key="1">
    <source>
        <dbReference type="ARBA" id="ARBA00004236"/>
    </source>
</evidence>
<comment type="subcellular location">
    <subcellularLocation>
        <location evidence="1">Cell membrane</location>
    </subcellularLocation>
</comment>
<keyword evidence="7" id="KW-0732">Signal</keyword>
<dbReference type="GO" id="GO:0005886">
    <property type="term" value="C:plasma membrane"/>
    <property type="evidence" value="ECO:0007669"/>
    <property type="project" value="UniProtKB-SubCell"/>
</dbReference>
<feature type="signal peptide" evidence="7">
    <location>
        <begin position="1"/>
        <end position="19"/>
    </location>
</feature>
<dbReference type="Pfam" id="PF04277">
    <property type="entry name" value="OAD_gamma"/>
    <property type="match status" value="1"/>
</dbReference>
<dbReference type="NCBIfam" id="TIGR01195">
    <property type="entry name" value="oadG_fam"/>
    <property type="match status" value="1"/>
</dbReference>
<evidence type="ECO:0000256" key="5">
    <source>
        <dbReference type="ARBA" id="ARBA00023136"/>
    </source>
</evidence>
<dbReference type="GO" id="GO:0036376">
    <property type="term" value="P:sodium ion export across plasma membrane"/>
    <property type="evidence" value="ECO:0007669"/>
    <property type="project" value="InterPro"/>
</dbReference>
<feature type="chain" id="PRO_5039530629" evidence="7">
    <location>
        <begin position="20"/>
        <end position="133"/>
    </location>
</feature>
<evidence type="ECO:0000256" key="7">
    <source>
        <dbReference type="SAM" id="SignalP"/>
    </source>
</evidence>
<evidence type="ECO:0000256" key="4">
    <source>
        <dbReference type="ARBA" id="ARBA00022989"/>
    </source>
</evidence>
<feature type="transmembrane region" description="Helical" evidence="6">
    <location>
        <begin position="33"/>
        <end position="54"/>
    </location>
</feature>
<evidence type="ECO:0000313" key="8">
    <source>
        <dbReference type="EMBL" id="RGB81940.1"/>
    </source>
</evidence>
<evidence type="ECO:0000256" key="6">
    <source>
        <dbReference type="SAM" id="Phobius"/>
    </source>
</evidence>
<reference evidence="8 9" key="1">
    <citation type="submission" date="2018-08" db="EMBL/GenBank/DDBJ databases">
        <title>A genome reference for cultivated species of the human gut microbiota.</title>
        <authorList>
            <person name="Zou Y."/>
            <person name="Xue W."/>
            <person name="Luo G."/>
        </authorList>
    </citation>
    <scope>NUCLEOTIDE SEQUENCE [LARGE SCALE GENOMIC DNA]</scope>
    <source>
        <strain evidence="8 9">AF45-17</strain>
    </source>
</reference>
<dbReference type="EMBL" id="QVEP01000003">
    <property type="protein sequence ID" value="RGB81940.1"/>
    <property type="molecule type" value="Genomic_DNA"/>
</dbReference>
<comment type="caution">
    <text evidence="8">The sequence shown here is derived from an EMBL/GenBank/DDBJ whole genome shotgun (WGS) entry which is preliminary data.</text>
</comment>
<accession>A0A3E2TSN0</accession>
<keyword evidence="3 6" id="KW-0812">Transmembrane</keyword>
<evidence type="ECO:0000313" key="9">
    <source>
        <dbReference type="Proteomes" id="UP000260773"/>
    </source>
</evidence>